<dbReference type="EMBL" id="LRPX01000008">
    <property type="protein sequence ID" value="KXA16575.1"/>
    <property type="molecule type" value="Genomic_DNA"/>
</dbReference>
<accession>A0A133NJV4</accession>
<evidence type="ECO:0000256" key="7">
    <source>
        <dbReference type="PROSITE-ProRule" id="PRU01091"/>
    </source>
</evidence>
<dbReference type="Pfam" id="PF00486">
    <property type="entry name" value="Trans_reg_C"/>
    <property type="match status" value="1"/>
</dbReference>
<keyword evidence="3" id="KW-0805">Transcription regulation</keyword>
<dbReference type="GO" id="GO:0006355">
    <property type="term" value="P:regulation of DNA-templated transcription"/>
    <property type="evidence" value="ECO:0007669"/>
    <property type="project" value="InterPro"/>
</dbReference>
<dbReference type="InterPro" id="IPR036388">
    <property type="entry name" value="WH-like_DNA-bd_sf"/>
</dbReference>
<dbReference type="Pfam" id="PF00072">
    <property type="entry name" value="Response_reg"/>
    <property type="match status" value="1"/>
</dbReference>
<reference evidence="11" key="1">
    <citation type="submission" date="2016-01" db="EMBL/GenBank/DDBJ databases">
        <authorList>
            <person name="Mitreva M."/>
            <person name="Pepin K.H."/>
            <person name="Mihindukulasuriya K.A."/>
            <person name="Fulton R."/>
            <person name="Fronick C."/>
            <person name="O'Laughlin M."/>
            <person name="Miner T."/>
            <person name="Herter B."/>
            <person name="Rosa B.A."/>
            <person name="Cordes M."/>
            <person name="Tomlinson C."/>
            <person name="Wollam A."/>
            <person name="Palsikar V.B."/>
            <person name="Mardis E.R."/>
            <person name="Wilson R.K."/>
        </authorList>
    </citation>
    <scope>NUCLEOTIDE SEQUENCE [LARGE SCALE GENOMIC DNA]</scope>
    <source>
        <strain evidence="11">CMW8396</strain>
    </source>
</reference>
<dbReference type="InterPro" id="IPR016032">
    <property type="entry name" value="Sig_transdc_resp-reg_C-effctor"/>
</dbReference>
<name>A0A133NJV4_9FUSO</name>
<dbReference type="CDD" id="cd00383">
    <property type="entry name" value="trans_reg_C"/>
    <property type="match status" value="1"/>
</dbReference>
<gene>
    <name evidence="10" type="ORF">HMPREF3206_00343</name>
</gene>
<dbReference type="GO" id="GO:0000156">
    <property type="term" value="F:phosphorelay response regulator activity"/>
    <property type="evidence" value="ECO:0007669"/>
    <property type="project" value="TreeGrafter"/>
</dbReference>
<keyword evidence="5" id="KW-0804">Transcription</keyword>
<evidence type="ECO:0000313" key="10">
    <source>
        <dbReference type="EMBL" id="KXA16575.1"/>
    </source>
</evidence>
<dbReference type="STRING" id="134605.HMPREF3206_00343"/>
<dbReference type="InterPro" id="IPR039420">
    <property type="entry name" value="WalR-like"/>
</dbReference>
<feature type="modified residue" description="4-aspartylphosphate" evidence="6">
    <location>
        <position position="51"/>
    </location>
</feature>
<evidence type="ECO:0000313" key="11">
    <source>
        <dbReference type="Proteomes" id="UP000070617"/>
    </source>
</evidence>
<dbReference type="SUPFAM" id="SSF52172">
    <property type="entry name" value="CheY-like"/>
    <property type="match status" value="1"/>
</dbReference>
<dbReference type="SMART" id="SM00448">
    <property type="entry name" value="REC"/>
    <property type="match status" value="1"/>
</dbReference>
<sequence>MNILLIQRRQEFAKELKIAWKEKEHIVDIAGNYESGLQFFYAGHYDIVLLDTWIKGGDAYLLAEKIRERSRKIGLIFLSEEHSFFFKKRAYEVGADTYLSLPISVEEVSLQVFALGKRVKAEAEYRKYRYLYGEIEVDALQRKVYRKGEDLNFTEKEFLLLTVLLKNQGLALHKDMIRKEVWGEDFVGASNILESYIKKIRKKLQDTEHKWIKTIRGYGYGIEERKGK</sequence>
<feature type="domain" description="OmpR/PhoB-type" evidence="9">
    <location>
        <begin position="127"/>
        <end position="224"/>
    </location>
</feature>
<evidence type="ECO:0000256" key="1">
    <source>
        <dbReference type="ARBA" id="ARBA00022553"/>
    </source>
</evidence>
<dbReference type="GO" id="GO:0005829">
    <property type="term" value="C:cytosol"/>
    <property type="evidence" value="ECO:0007669"/>
    <property type="project" value="TreeGrafter"/>
</dbReference>
<dbReference type="PANTHER" id="PTHR48111">
    <property type="entry name" value="REGULATOR OF RPOS"/>
    <property type="match status" value="1"/>
</dbReference>
<dbReference type="PROSITE" id="PS51755">
    <property type="entry name" value="OMPR_PHOB"/>
    <property type="match status" value="1"/>
</dbReference>
<keyword evidence="11" id="KW-1185">Reference proteome</keyword>
<feature type="domain" description="Response regulatory" evidence="8">
    <location>
        <begin position="2"/>
        <end position="116"/>
    </location>
</feature>
<dbReference type="Gene3D" id="1.10.10.10">
    <property type="entry name" value="Winged helix-like DNA-binding domain superfamily/Winged helix DNA-binding domain"/>
    <property type="match status" value="1"/>
</dbReference>
<feature type="DNA-binding region" description="OmpR/PhoB-type" evidence="7">
    <location>
        <begin position="127"/>
        <end position="224"/>
    </location>
</feature>
<dbReference type="InterPro" id="IPR001789">
    <property type="entry name" value="Sig_transdc_resp-reg_receiver"/>
</dbReference>
<protein>
    <submittedName>
        <fullName evidence="10">Response regulator receiver domain protein</fullName>
    </submittedName>
</protein>
<evidence type="ECO:0000256" key="2">
    <source>
        <dbReference type="ARBA" id="ARBA00023012"/>
    </source>
</evidence>
<organism evidence="10 11">
    <name type="scientific">Fusobacterium equinum</name>
    <dbReference type="NCBI Taxonomy" id="134605"/>
    <lineage>
        <taxon>Bacteria</taxon>
        <taxon>Fusobacteriati</taxon>
        <taxon>Fusobacteriota</taxon>
        <taxon>Fusobacteriia</taxon>
        <taxon>Fusobacteriales</taxon>
        <taxon>Fusobacteriaceae</taxon>
        <taxon>Fusobacterium</taxon>
    </lineage>
</organism>
<dbReference type="CDD" id="cd00156">
    <property type="entry name" value="REC"/>
    <property type="match status" value="1"/>
</dbReference>
<dbReference type="RefSeq" id="WP_008801120.1">
    <property type="nucleotide sequence ID" value="NZ_KQ956514.1"/>
</dbReference>
<dbReference type="InterPro" id="IPR011006">
    <property type="entry name" value="CheY-like_superfamily"/>
</dbReference>
<comment type="caution">
    <text evidence="10">The sequence shown here is derived from an EMBL/GenBank/DDBJ whole genome shotgun (WGS) entry which is preliminary data.</text>
</comment>
<evidence type="ECO:0000256" key="3">
    <source>
        <dbReference type="ARBA" id="ARBA00023015"/>
    </source>
</evidence>
<dbReference type="Proteomes" id="UP000070617">
    <property type="component" value="Unassembled WGS sequence"/>
</dbReference>
<keyword evidence="2" id="KW-0902">Two-component regulatory system</keyword>
<evidence type="ECO:0000259" key="9">
    <source>
        <dbReference type="PROSITE" id="PS51755"/>
    </source>
</evidence>
<dbReference type="GO" id="GO:0032993">
    <property type="term" value="C:protein-DNA complex"/>
    <property type="evidence" value="ECO:0007669"/>
    <property type="project" value="TreeGrafter"/>
</dbReference>
<proteinExistence type="predicted"/>
<evidence type="ECO:0000259" key="8">
    <source>
        <dbReference type="PROSITE" id="PS50110"/>
    </source>
</evidence>
<evidence type="ECO:0000256" key="5">
    <source>
        <dbReference type="ARBA" id="ARBA00023163"/>
    </source>
</evidence>
<dbReference type="PATRIC" id="fig|134605.3.peg.344"/>
<dbReference type="SUPFAM" id="SSF46894">
    <property type="entry name" value="C-terminal effector domain of the bipartite response regulators"/>
    <property type="match status" value="1"/>
</dbReference>
<dbReference type="SMART" id="SM00862">
    <property type="entry name" value="Trans_reg_C"/>
    <property type="match status" value="1"/>
</dbReference>
<dbReference type="GO" id="GO:0000976">
    <property type="term" value="F:transcription cis-regulatory region binding"/>
    <property type="evidence" value="ECO:0007669"/>
    <property type="project" value="TreeGrafter"/>
</dbReference>
<keyword evidence="1 6" id="KW-0597">Phosphoprotein</keyword>
<evidence type="ECO:0000256" key="4">
    <source>
        <dbReference type="ARBA" id="ARBA00023125"/>
    </source>
</evidence>
<dbReference type="PROSITE" id="PS50110">
    <property type="entry name" value="RESPONSE_REGULATORY"/>
    <property type="match status" value="1"/>
</dbReference>
<dbReference type="InterPro" id="IPR001867">
    <property type="entry name" value="OmpR/PhoB-type_DNA-bd"/>
</dbReference>
<keyword evidence="4 7" id="KW-0238">DNA-binding</keyword>
<dbReference type="PANTHER" id="PTHR48111:SF22">
    <property type="entry name" value="REGULATOR OF RPOS"/>
    <property type="match status" value="1"/>
</dbReference>
<dbReference type="Gene3D" id="3.40.50.2300">
    <property type="match status" value="1"/>
</dbReference>
<dbReference type="AlphaFoldDB" id="A0A133NJV4"/>
<evidence type="ECO:0000256" key="6">
    <source>
        <dbReference type="PROSITE-ProRule" id="PRU00169"/>
    </source>
</evidence>